<feature type="chain" id="PRO_5040470308" evidence="2">
    <location>
        <begin position="21"/>
        <end position="372"/>
    </location>
</feature>
<dbReference type="EMBL" id="JADNRY010000197">
    <property type="protein sequence ID" value="KAF9061582.1"/>
    <property type="molecule type" value="Genomic_DNA"/>
</dbReference>
<accession>A0A9P5PEB3</accession>
<feature type="compositionally biased region" description="Polar residues" evidence="1">
    <location>
        <begin position="335"/>
        <end position="353"/>
    </location>
</feature>
<evidence type="ECO:0000256" key="2">
    <source>
        <dbReference type="SAM" id="SignalP"/>
    </source>
</evidence>
<evidence type="ECO:0000313" key="3">
    <source>
        <dbReference type="EMBL" id="KAF9061582.1"/>
    </source>
</evidence>
<organism evidence="3 4">
    <name type="scientific">Rhodocollybia butyracea</name>
    <dbReference type="NCBI Taxonomy" id="206335"/>
    <lineage>
        <taxon>Eukaryota</taxon>
        <taxon>Fungi</taxon>
        <taxon>Dikarya</taxon>
        <taxon>Basidiomycota</taxon>
        <taxon>Agaricomycotina</taxon>
        <taxon>Agaricomycetes</taxon>
        <taxon>Agaricomycetidae</taxon>
        <taxon>Agaricales</taxon>
        <taxon>Marasmiineae</taxon>
        <taxon>Omphalotaceae</taxon>
        <taxon>Rhodocollybia</taxon>
    </lineage>
</organism>
<evidence type="ECO:0000313" key="4">
    <source>
        <dbReference type="Proteomes" id="UP000772434"/>
    </source>
</evidence>
<evidence type="ECO:0000256" key="1">
    <source>
        <dbReference type="SAM" id="MobiDB-lite"/>
    </source>
</evidence>
<dbReference type="Proteomes" id="UP000772434">
    <property type="component" value="Unassembled WGS sequence"/>
</dbReference>
<keyword evidence="2" id="KW-0732">Signal</keyword>
<name>A0A9P5PEB3_9AGAR</name>
<feature type="region of interest" description="Disordered" evidence="1">
    <location>
        <begin position="263"/>
        <end position="284"/>
    </location>
</feature>
<feature type="region of interest" description="Disordered" evidence="1">
    <location>
        <begin position="334"/>
        <end position="372"/>
    </location>
</feature>
<reference evidence="3" key="1">
    <citation type="submission" date="2020-11" db="EMBL/GenBank/DDBJ databases">
        <authorList>
            <consortium name="DOE Joint Genome Institute"/>
            <person name="Ahrendt S."/>
            <person name="Riley R."/>
            <person name="Andreopoulos W."/>
            <person name="Labutti K."/>
            <person name="Pangilinan J."/>
            <person name="Ruiz-Duenas F.J."/>
            <person name="Barrasa J.M."/>
            <person name="Sanchez-Garcia M."/>
            <person name="Camarero S."/>
            <person name="Miyauchi S."/>
            <person name="Serrano A."/>
            <person name="Linde D."/>
            <person name="Babiker R."/>
            <person name="Drula E."/>
            <person name="Ayuso-Fernandez I."/>
            <person name="Pacheco R."/>
            <person name="Padilla G."/>
            <person name="Ferreira P."/>
            <person name="Barriuso J."/>
            <person name="Kellner H."/>
            <person name="Castanera R."/>
            <person name="Alfaro M."/>
            <person name="Ramirez L."/>
            <person name="Pisabarro A.G."/>
            <person name="Kuo A."/>
            <person name="Tritt A."/>
            <person name="Lipzen A."/>
            <person name="He G."/>
            <person name="Yan M."/>
            <person name="Ng V."/>
            <person name="Cullen D."/>
            <person name="Martin F."/>
            <person name="Rosso M.-N."/>
            <person name="Henrissat B."/>
            <person name="Hibbett D."/>
            <person name="Martinez A.T."/>
            <person name="Grigoriev I.V."/>
        </authorList>
    </citation>
    <scope>NUCLEOTIDE SEQUENCE</scope>
    <source>
        <strain evidence="3">AH 40177</strain>
    </source>
</reference>
<comment type="caution">
    <text evidence="3">The sequence shown here is derived from an EMBL/GenBank/DDBJ whole genome shotgun (WGS) entry which is preliminary data.</text>
</comment>
<gene>
    <name evidence="3" type="ORF">BDP27DRAFT_327949</name>
</gene>
<feature type="signal peptide" evidence="2">
    <location>
        <begin position="1"/>
        <end position="20"/>
    </location>
</feature>
<proteinExistence type="predicted"/>
<keyword evidence="4" id="KW-1185">Reference proteome</keyword>
<sequence>MRSTSLLLLTLLAASSILLAVFPMPVPGRKKLEVSSIHALKNGASDEHTSKPKPKNTITSKPRETKEIVSALKVTITLISRLNETLDGTTNAGEQKFLSQAIFNEGFSIEVRRLNKEYKGRYLPDETGPNPLWKWGYYTLTDFKHKNLDCTKVEPCYGWIARSDKFRPYTTPSGQRVARRCKLTGKPNSGRMYAGIGPGPLPWITDKVHGKPALDKNPTTDNRVVTEAQQKEWDVLLLEFNKRFMNETFNPLDAVHGRIIEDATEGRDGTHSSSPEVDDGMSEISSTEDWLLPFERHELMNPNFNPNVHGESIEHAAEGHHDDRAQSLLREAKPNMSQMGSSSTMYQTESPSAESLLGLSPSDLHALGPPHI</sequence>
<dbReference type="AlphaFoldDB" id="A0A9P5PEB3"/>
<protein>
    <submittedName>
        <fullName evidence="3">Uncharacterized protein</fullName>
    </submittedName>
</protein>